<accession>A0A336MDY5</accession>
<feature type="compositionally biased region" description="Acidic residues" evidence="5">
    <location>
        <begin position="294"/>
        <end position="306"/>
    </location>
</feature>
<feature type="signal peptide" evidence="7">
    <location>
        <begin position="1"/>
        <end position="20"/>
    </location>
</feature>
<keyword evidence="6" id="KW-0472">Membrane</keyword>
<dbReference type="PANTHER" id="PTHR11610:SF173">
    <property type="entry name" value="LIPASE DOMAIN-CONTAINING PROTEIN-RELATED"/>
    <property type="match status" value="1"/>
</dbReference>
<dbReference type="InterPro" id="IPR013818">
    <property type="entry name" value="Lipase"/>
</dbReference>
<feature type="domain" description="Lipase" evidence="8">
    <location>
        <begin position="16"/>
        <end position="134"/>
    </location>
</feature>
<evidence type="ECO:0000256" key="4">
    <source>
        <dbReference type="RuleBase" id="RU004262"/>
    </source>
</evidence>
<feature type="chain" id="PRO_5016405887" evidence="7">
    <location>
        <begin position="21"/>
        <end position="319"/>
    </location>
</feature>
<evidence type="ECO:0000256" key="6">
    <source>
        <dbReference type="SAM" id="Phobius"/>
    </source>
</evidence>
<feature type="region of interest" description="Disordered" evidence="5">
    <location>
        <begin position="290"/>
        <end position="319"/>
    </location>
</feature>
<keyword evidence="7" id="KW-0732">Signal</keyword>
<dbReference type="GO" id="GO:0005615">
    <property type="term" value="C:extracellular space"/>
    <property type="evidence" value="ECO:0007669"/>
    <property type="project" value="TreeGrafter"/>
</dbReference>
<feature type="transmembrane region" description="Helical" evidence="6">
    <location>
        <begin position="248"/>
        <end position="269"/>
    </location>
</feature>
<dbReference type="AlphaFoldDB" id="A0A336MDY5"/>
<evidence type="ECO:0000256" key="7">
    <source>
        <dbReference type="SAM" id="SignalP"/>
    </source>
</evidence>
<keyword evidence="6" id="KW-0812">Transmembrane</keyword>
<dbReference type="GO" id="GO:0016042">
    <property type="term" value="P:lipid catabolic process"/>
    <property type="evidence" value="ECO:0007669"/>
    <property type="project" value="TreeGrafter"/>
</dbReference>
<dbReference type="PRINTS" id="PR00821">
    <property type="entry name" value="TAGLIPASE"/>
</dbReference>
<dbReference type="GO" id="GO:0017171">
    <property type="term" value="F:serine hydrolase activity"/>
    <property type="evidence" value="ECO:0007669"/>
    <property type="project" value="TreeGrafter"/>
</dbReference>
<sequence length="319" mass="36128">MKFLFIFVLLVALTVIFLDAAPYEGPYEKPRNCTLNNGQGQRLLYYLYTNATRNNPENITIFRNIRNSRFNPNRKTIILVHGWHNDIDSDMIQVVKDGYLNLGDYNVIGVDWGFKARSFYPTSAACTVVVAQWIDVDIYPNYGGNQPGCTNGFQRFFGACAHGKSYEYFAKSLTANIETASMAIECVGGSEDIKNNNCIFGPSRFYYMGDPESRMAFSKTKQNTSLGVFIFNMRKEDISTLASFEFNFLVFVFIGLIIVLIGLTGYCIFITTRFGLRKAGYQCVKVPKSTTSEENGESERTEEESEPLNNDLTRNRTTI</sequence>
<evidence type="ECO:0000256" key="3">
    <source>
        <dbReference type="ARBA" id="ARBA00022525"/>
    </source>
</evidence>
<dbReference type="SUPFAM" id="SSF53474">
    <property type="entry name" value="alpha/beta-Hydrolases"/>
    <property type="match status" value="1"/>
</dbReference>
<evidence type="ECO:0000313" key="9">
    <source>
        <dbReference type="EMBL" id="SSX28150.1"/>
    </source>
</evidence>
<proteinExistence type="inferred from homology"/>
<evidence type="ECO:0000259" key="8">
    <source>
        <dbReference type="Pfam" id="PF00151"/>
    </source>
</evidence>
<gene>
    <name evidence="9" type="primary">CSON015232</name>
</gene>
<dbReference type="VEuPathDB" id="VectorBase:CSON015232"/>
<feature type="compositionally biased region" description="Polar residues" evidence="5">
    <location>
        <begin position="307"/>
        <end position="319"/>
    </location>
</feature>
<evidence type="ECO:0000256" key="1">
    <source>
        <dbReference type="ARBA" id="ARBA00004613"/>
    </source>
</evidence>
<dbReference type="InterPro" id="IPR000734">
    <property type="entry name" value="TAG_lipase"/>
</dbReference>
<dbReference type="InterPro" id="IPR029058">
    <property type="entry name" value="AB_hydrolase_fold"/>
</dbReference>
<dbReference type="PANTHER" id="PTHR11610">
    <property type="entry name" value="LIPASE"/>
    <property type="match status" value="1"/>
</dbReference>
<dbReference type="Pfam" id="PF00151">
    <property type="entry name" value="Lipase"/>
    <property type="match status" value="1"/>
</dbReference>
<protein>
    <submittedName>
        <fullName evidence="9">CSON015232 protein</fullName>
    </submittedName>
</protein>
<dbReference type="GO" id="GO:0016298">
    <property type="term" value="F:lipase activity"/>
    <property type="evidence" value="ECO:0007669"/>
    <property type="project" value="InterPro"/>
</dbReference>
<comment type="subcellular location">
    <subcellularLocation>
        <location evidence="1">Secreted</location>
    </subcellularLocation>
</comment>
<name>A0A336MDY5_CULSO</name>
<dbReference type="EMBL" id="UFQT01000943">
    <property type="protein sequence ID" value="SSX28150.1"/>
    <property type="molecule type" value="Genomic_DNA"/>
</dbReference>
<comment type="similarity">
    <text evidence="2 4">Belongs to the AB hydrolase superfamily. Lipase family.</text>
</comment>
<dbReference type="Gene3D" id="3.40.50.1820">
    <property type="entry name" value="alpha/beta hydrolase"/>
    <property type="match status" value="2"/>
</dbReference>
<organism evidence="9">
    <name type="scientific">Culicoides sonorensis</name>
    <name type="common">Biting midge</name>
    <dbReference type="NCBI Taxonomy" id="179676"/>
    <lineage>
        <taxon>Eukaryota</taxon>
        <taxon>Metazoa</taxon>
        <taxon>Ecdysozoa</taxon>
        <taxon>Arthropoda</taxon>
        <taxon>Hexapoda</taxon>
        <taxon>Insecta</taxon>
        <taxon>Pterygota</taxon>
        <taxon>Neoptera</taxon>
        <taxon>Endopterygota</taxon>
        <taxon>Diptera</taxon>
        <taxon>Nematocera</taxon>
        <taxon>Chironomoidea</taxon>
        <taxon>Ceratopogonidae</taxon>
        <taxon>Ceratopogoninae</taxon>
        <taxon>Culicoides</taxon>
        <taxon>Monoculicoides</taxon>
    </lineage>
</organism>
<reference evidence="9" key="1">
    <citation type="submission" date="2018-07" db="EMBL/GenBank/DDBJ databases">
        <authorList>
            <person name="Quirk P.G."/>
            <person name="Krulwich T.A."/>
        </authorList>
    </citation>
    <scope>NUCLEOTIDE SEQUENCE</scope>
</reference>
<evidence type="ECO:0000256" key="5">
    <source>
        <dbReference type="SAM" id="MobiDB-lite"/>
    </source>
</evidence>
<keyword evidence="6" id="KW-1133">Transmembrane helix</keyword>
<evidence type="ECO:0000256" key="2">
    <source>
        <dbReference type="ARBA" id="ARBA00010701"/>
    </source>
</evidence>
<keyword evidence="3" id="KW-0964">Secreted</keyword>